<dbReference type="PROSITE" id="PS51135">
    <property type="entry name" value="CIDE_N"/>
    <property type="match status" value="1"/>
</dbReference>
<keyword evidence="1 2" id="KW-0053">Apoptosis</keyword>
<dbReference type="PANTHER" id="PTHR12306">
    <property type="entry name" value="CELL DEATH ACTIVATOR CIDE"/>
    <property type="match status" value="1"/>
</dbReference>
<accession>A0A8K0KFY3</accession>
<dbReference type="InterPro" id="IPR003508">
    <property type="entry name" value="CIDE-N_dom"/>
</dbReference>
<dbReference type="Gene3D" id="3.10.20.10">
    <property type="match status" value="1"/>
</dbReference>
<feature type="domain" description="CIDE-N" evidence="3">
    <location>
        <begin position="14"/>
        <end position="92"/>
    </location>
</feature>
<proteinExistence type="predicted"/>
<dbReference type="Proteomes" id="UP000792457">
    <property type="component" value="Unassembled WGS sequence"/>
</dbReference>
<dbReference type="GO" id="GO:0006915">
    <property type="term" value="P:apoptotic process"/>
    <property type="evidence" value="ECO:0007669"/>
    <property type="project" value="UniProtKB-UniRule"/>
</dbReference>
<protein>
    <recommendedName>
        <fullName evidence="3">CIDE-N domain-containing protein</fullName>
    </recommendedName>
</protein>
<dbReference type="OrthoDB" id="6475906at2759"/>
<evidence type="ECO:0000256" key="2">
    <source>
        <dbReference type="PROSITE-ProRule" id="PRU00447"/>
    </source>
</evidence>
<evidence type="ECO:0000256" key="1">
    <source>
        <dbReference type="ARBA" id="ARBA00022703"/>
    </source>
</evidence>
<evidence type="ECO:0000313" key="5">
    <source>
        <dbReference type="Proteomes" id="UP000792457"/>
    </source>
</evidence>
<dbReference type="PANTHER" id="PTHR12306:SF15">
    <property type="entry name" value="DNAATION FACTOR-RELATED PROTEIN 1, ISOFORM B-RELATED"/>
    <property type="match status" value="1"/>
</dbReference>
<gene>
    <name evidence="4" type="ORF">J437_LFUL015012</name>
</gene>
<dbReference type="SMART" id="SM00266">
    <property type="entry name" value="CAD"/>
    <property type="match status" value="1"/>
</dbReference>
<reference evidence="4" key="1">
    <citation type="submission" date="2013-04" db="EMBL/GenBank/DDBJ databases">
        <authorList>
            <person name="Qu J."/>
            <person name="Murali S.C."/>
            <person name="Bandaranaike D."/>
            <person name="Bellair M."/>
            <person name="Blankenburg K."/>
            <person name="Chao H."/>
            <person name="Dinh H."/>
            <person name="Doddapaneni H."/>
            <person name="Downs B."/>
            <person name="Dugan-Rocha S."/>
            <person name="Elkadiri S."/>
            <person name="Gnanaolivu R.D."/>
            <person name="Hernandez B."/>
            <person name="Javaid M."/>
            <person name="Jayaseelan J.C."/>
            <person name="Lee S."/>
            <person name="Li M."/>
            <person name="Ming W."/>
            <person name="Munidasa M."/>
            <person name="Muniz J."/>
            <person name="Nguyen L."/>
            <person name="Ongeri F."/>
            <person name="Osuji N."/>
            <person name="Pu L.-L."/>
            <person name="Puazo M."/>
            <person name="Qu C."/>
            <person name="Quiroz J."/>
            <person name="Raj R."/>
            <person name="Weissenberger G."/>
            <person name="Xin Y."/>
            <person name="Zou X."/>
            <person name="Han Y."/>
            <person name="Richards S."/>
            <person name="Worley K."/>
            <person name="Muzny D."/>
            <person name="Gibbs R."/>
        </authorList>
    </citation>
    <scope>NUCLEOTIDE SEQUENCE</scope>
    <source>
        <strain evidence="4">Sampled in the wild</strain>
    </source>
</reference>
<organism evidence="4 5">
    <name type="scientific">Ladona fulva</name>
    <name type="common">Scarce chaser dragonfly</name>
    <name type="synonym">Libellula fulva</name>
    <dbReference type="NCBI Taxonomy" id="123851"/>
    <lineage>
        <taxon>Eukaryota</taxon>
        <taxon>Metazoa</taxon>
        <taxon>Ecdysozoa</taxon>
        <taxon>Arthropoda</taxon>
        <taxon>Hexapoda</taxon>
        <taxon>Insecta</taxon>
        <taxon>Pterygota</taxon>
        <taxon>Palaeoptera</taxon>
        <taxon>Odonata</taxon>
        <taxon>Epiprocta</taxon>
        <taxon>Anisoptera</taxon>
        <taxon>Libelluloidea</taxon>
        <taxon>Libellulidae</taxon>
        <taxon>Ladona</taxon>
    </lineage>
</organism>
<reference evidence="4" key="2">
    <citation type="submission" date="2017-10" db="EMBL/GenBank/DDBJ databases">
        <title>Ladona fulva Genome sequencing and assembly.</title>
        <authorList>
            <person name="Murali S."/>
            <person name="Richards S."/>
            <person name="Bandaranaike D."/>
            <person name="Bellair M."/>
            <person name="Blankenburg K."/>
            <person name="Chao H."/>
            <person name="Dinh H."/>
            <person name="Doddapaneni H."/>
            <person name="Dugan-Rocha S."/>
            <person name="Elkadiri S."/>
            <person name="Gnanaolivu R."/>
            <person name="Hernandez B."/>
            <person name="Skinner E."/>
            <person name="Javaid M."/>
            <person name="Lee S."/>
            <person name="Li M."/>
            <person name="Ming W."/>
            <person name="Munidasa M."/>
            <person name="Muniz J."/>
            <person name="Nguyen L."/>
            <person name="Hughes D."/>
            <person name="Osuji N."/>
            <person name="Pu L.-L."/>
            <person name="Puazo M."/>
            <person name="Qu C."/>
            <person name="Quiroz J."/>
            <person name="Raj R."/>
            <person name="Weissenberger G."/>
            <person name="Xin Y."/>
            <person name="Zou X."/>
            <person name="Han Y."/>
            <person name="Worley K."/>
            <person name="Muzny D."/>
            <person name="Gibbs R."/>
        </authorList>
    </citation>
    <scope>NUCLEOTIDE SEQUENCE</scope>
    <source>
        <strain evidence="4">Sampled in the wild</strain>
    </source>
</reference>
<dbReference type="EMBL" id="KZ308794">
    <property type="protein sequence ID" value="KAG8234287.1"/>
    <property type="molecule type" value="Genomic_DNA"/>
</dbReference>
<dbReference type="SUPFAM" id="SSF54277">
    <property type="entry name" value="CAD &amp; PB1 domains"/>
    <property type="match status" value="1"/>
</dbReference>
<dbReference type="Pfam" id="PF02017">
    <property type="entry name" value="CIDE-N"/>
    <property type="match status" value="1"/>
</dbReference>
<dbReference type="AlphaFoldDB" id="A0A8K0KFY3"/>
<evidence type="ECO:0000313" key="4">
    <source>
        <dbReference type="EMBL" id="KAG8234287.1"/>
    </source>
</evidence>
<comment type="caution">
    <text evidence="4">The sequence shown here is derived from an EMBL/GenBank/DDBJ whole genome shotgun (WGS) entry which is preliminary data.</text>
</comment>
<dbReference type="GO" id="GO:0042981">
    <property type="term" value="P:regulation of apoptotic process"/>
    <property type="evidence" value="ECO:0007669"/>
    <property type="project" value="TreeGrafter"/>
</dbReference>
<evidence type="ECO:0000259" key="3">
    <source>
        <dbReference type="PROSITE" id="PS51135"/>
    </source>
</evidence>
<name>A0A8K0KFY3_LADFU</name>
<dbReference type="CDD" id="cd01615">
    <property type="entry name" value="CIDE_N"/>
    <property type="match status" value="1"/>
</dbReference>
<keyword evidence="5" id="KW-1185">Reference proteome</keyword>
<sequence length="224" mass="25438">MDEESSNLDDTTPECLPYKVVDYRREKKKGIVASSLQELKFRGREKLGLDNDATVTVVLEQDGTEVDDEDYFATLERNTSLMLLSGQQRWLPPGKMPSLWQHLNIIPVNVVIVFLDAGAKLRELKSFTTVFTLRFYKLFYLLLSISIISQGLVLGCDLGNSGLRDQLSSPEQPEADLFVVLRALTDAVSRTFPLTRYQPVSPAERLKTFVAEHLPRSFYDIVYN</sequence>